<dbReference type="InterPro" id="IPR007016">
    <property type="entry name" value="O-antigen_ligase-rel_domated"/>
</dbReference>
<organism evidence="7 8">
    <name type="scientific">Thermocoleostomius sinensis A174</name>
    <dbReference type="NCBI Taxonomy" id="2016057"/>
    <lineage>
        <taxon>Bacteria</taxon>
        <taxon>Bacillati</taxon>
        <taxon>Cyanobacteriota</taxon>
        <taxon>Cyanophyceae</taxon>
        <taxon>Oculatellales</taxon>
        <taxon>Oculatellaceae</taxon>
        <taxon>Thermocoleostomius</taxon>
    </lineage>
</organism>
<feature type="transmembrane region" description="Helical" evidence="5">
    <location>
        <begin position="115"/>
        <end position="134"/>
    </location>
</feature>
<dbReference type="PANTHER" id="PTHR37422">
    <property type="entry name" value="TEICHURONIC ACID BIOSYNTHESIS PROTEIN TUAE"/>
    <property type="match status" value="1"/>
</dbReference>
<evidence type="ECO:0000256" key="2">
    <source>
        <dbReference type="ARBA" id="ARBA00022692"/>
    </source>
</evidence>
<dbReference type="Proteomes" id="UP001163152">
    <property type="component" value="Chromosome"/>
</dbReference>
<keyword evidence="8" id="KW-1185">Reference proteome</keyword>
<feature type="transmembrane region" description="Helical" evidence="5">
    <location>
        <begin position="372"/>
        <end position="400"/>
    </location>
</feature>
<dbReference type="KEGG" id="tsin:OXH18_15255"/>
<dbReference type="Pfam" id="PF04932">
    <property type="entry name" value="Wzy_C"/>
    <property type="match status" value="1"/>
</dbReference>
<evidence type="ECO:0000256" key="1">
    <source>
        <dbReference type="ARBA" id="ARBA00004141"/>
    </source>
</evidence>
<dbReference type="GO" id="GO:0016020">
    <property type="term" value="C:membrane"/>
    <property type="evidence" value="ECO:0007669"/>
    <property type="project" value="UniProtKB-SubCell"/>
</dbReference>
<gene>
    <name evidence="7" type="ORF">OXH18_15255</name>
</gene>
<evidence type="ECO:0000256" key="4">
    <source>
        <dbReference type="ARBA" id="ARBA00023136"/>
    </source>
</evidence>
<dbReference type="AlphaFoldDB" id="A0A9E8Z913"/>
<dbReference type="GO" id="GO:0016874">
    <property type="term" value="F:ligase activity"/>
    <property type="evidence" value="ECO:0007669"/>
    <property type="project" value="UniProtKB-KW"/>
</dbReference>
<keyword evidence="3 5" id="KW-1133">Transmembrane helix</keyword>
<feature type="transmembrane region" description="Helical" evidence="5">
    <location>
        <begin position="254"/>
        <end position="270"/>
    </location>
</feature>
<feature type="transmembrane region" description="Helical" evidence="5">
    <location>
        <begin position="209"/>
        <end position="227"/>
    </location>
</feature>
<keyword evidence="4 5" id="KW-0472">Membrane</keyword>
<feature type="transmembrane region" description="Helical" evidence="5">
    <location>
        <begin position="232"/>
        <end position="248"/>
    </location>
</feature>
<evidence type="ECO:0000256" key="5">
    <source>
        <dbReference type="SAM" id="Phobius"/>
    </source>
</evidence>
<evidence type="ECO:0000259" key="6">
    <source>
        <dbReference type="Pfam" id="PF04932"/>
    </source>
</evidence>
<feature type="transmembrane region" description="Helical" evidence="5">
    <location>
        <begin position="170"/>
        <end position="189"/>
    </location>
</feature>
<protein>
    <submittedName>
        <fullName evidence="7">O-antigen ligase family protein</fullName>
    </submittedName>
</protein>
<proteinExistence type="predicted"/>
<keyword evidence="7" id="KW-0436">Ligase</keyword>
<dbReference type="RefSeq" id="WP_268607958.1">
    <property type="nucleotide sequence ID" value="NZ_CP113797.1"/>
</dbReference>
<feature type="transmembrane region" description="Helical" evidence="5">
    <location>
        <begin position="140"/>
        <end position="158"/>
    </location>
</feature>
<feature type="domain" description="O-antigen ligase-related" evidence="6">
    <location>
        <begin position="238"/>
        <end position="385"/>
    </location>
</feature>
<feature type="transmembrane region" description="Helical" evidence="5">
    <location>
        <begin position="407"/>
        <end position="423"/>
    </location>
</feature>
<sequence length="450" mass="51065">MRDLVVGLVSNPVIVISSGIFVVLFSMLVLAWTNKSKKNLEQLEFCFIVFIFFCLTPINLTPFIHWRPNYFWVPPPNAILSSFQVLIYAYILLVSRKKLSAFLIRELIPYLRCSIIRNPFFWGLSFLGVASSFWSETPLITFKAGLILLIANLSFLAICKYSDFWQISTFVRWSAVPIAILSFIIRRKTNDGTTAGGGLAGILFSKNELGALMAISIILWVLTAIYVPKARLFSCLISIVFTLLLIQAKSGGAIVHLFILFLLILAVQFTKKLRDKVAVLNIIFCILVACIAFSFTITNLGFILQRFLGKDLSFTGRTNIWPPVWDAVTHRMWTGYGLHGFWQEWRGANNPALDWYKGFWYPPNAHFGFLDAWVQLGAFGVLILITAILLSVFQAVSYLIRSKCKQAVIPIFFVTYFILANLSETRLLDFNFVWVTYSITSIKLSLESNT</sequence>
<name>A0A9E8Z913_9CYAN</name>
<evidence type="ECO:0000313" key="7">
    <source>
        <dbReference type="EMBL" id="WAL58536.1"/>
    </source>
</evidence>
<feature type="transmembrane region" description="Helical" evidence="5">
    <location>
        <begin position="45"/>
        <end position="66"/>
    </location>
</feature>
<accession>A0A9E8Z913</accession>
<feature type="transmembrane region" description="Helical" evidence="5">
    <location>
        <begin position="78"/>
        <end position="94"/>
    </location>
</feature>
<evidence type="ECO:0000313" key="8">
    <source>
        <dbReference type="Proteomes" id="UP001163152"/>
    </source>
</evidence>
<evidence type="ECO:0000256" key="3">
    <source>
        <dbReference type="ARBA" id="ARBA00022989"/>
    </source>
</evidence>
<dbReference type="EMBL" id="CP113797">
    <property type="protein sequence ID" value="WAL58536.1"/>
    <property type="molecule type" value="Genomic_DNA"/>
</dbReference>
<comment type="subcellular location">
    <subcellularLocation>
        <location evidence="1">Membrane</location>
        <topology evidence="1">Multi-pass membrane protein</topology>
    </subcellularLocation>
</comment>
<feature type="transmembrane region" description="Helical" evidence="5">
    <location>
        <begin position="277"/>
        <end position="304"/>
    </location>
</feature>
<feature type="transmembrane region" description="Helical" evidence="5">
    <location>
        <begin position="12"/>
        <end position="33"/>
    </location>
</feature>
<keyword evidence="2 5" id="KW-0812">Transmembrane</keyword>
<dbReference type="InterPro" id="IPR051533">
    <property type="entry name" value="WaaL-like"/>
</dbReference>
<dbReference type="PANTHER" id="PTHR37422:SF17">
    <property type="entry name" value="O-ANTIGEN LIGASE"/>
    <property type="match status" value="1"/>
</dbReference>
<reference evidence="7" key="1">
    <citation type="submission" date="2022-12" db="EMBL/GenBank/DDBJ databases">
        <title>Polyphasic identification of a Novel Hot-Spring Cyanobacterium Ocullathermofonsia sinensis gen nov. sp. nov. and Genomic Insights on its Adaptations to the Thermal Habitat.</title>
        <authorList>
            <person name="Daroch M."/>
            <person name="Tang J."/>
            <person name="Jiang Y."/>
        </authorList>
    </citation>
    <scope>NUCLEOTIDE SEQUENCE</scope>
    <source>
        <strain evidence="7">PKUAC-SCTA174</strain>
    </source>
</reference>